<gene>
    <name evidence="2" type="ORF">CBR_g38025</name>
</gene>
<name>A0A388K036_CHABU</name>
<keyword evidence="3" id="KW-1185">Reference proteome</keyword>
<dbReference type="AlphaFoldDB" id="A0A388K036"/>
<feature type="compositionally biased region" description="Basic and acidic residues" evidence="1">
    <location>
        <begin position="221"/>
        <end position="233"/>
    </location>
</feature>
<proteinExistence type="predicted"/>
<evidence type="ECO:0000256" key="1">
    <source>
        <dbReference type="SAM" id="MobiDB-lite"/>
    </source>
</evidence>
<protein>
    <submittedName>
        <fullName evidence="2">Uncharacterized protein</fullName>
    </submittedName>
</protein>
<evidence type="ECO:0000313" key="2">
    <source>
        <dbReference type="EMBL" id="GBG63402.1"/>
    </source>
</evidence>
<dbReference type="Proteomes" id="UP000265515">
    <property type="component" value="Unassembled WGS sequence"/>
</dbReference>
<accession>A0A388K036</accession>
<organism evidence="2 3">
    <name type="scientific">Chara braunii</name>
    <name type="common">Braun's stonewort</name>
    <dbReference type="NCBI Taxonomy" id="69332"/>
    <lineage>
        <taxon>Eukaryota</taxon>
        <taxon>Viridiplantae</taxon>
        <taxon>Streptophyta</taxon>
        <taxon>Charophyceae</taxon>
        <taxon>Charales</taxon>
        <taxon>Characeae</taxon>
        <taxon>Chara</taxon>
    </lineage>
</organism>
<reference evidence="2 3" key="1">
    <citation type="journal article" date="2018" name="Cell">
        <title>The Chara Genome: Secondary Complexity and Implications for Plant Terrestrialization.</title>
        <authorList>
            <person name="Nishiyama T."/>
            <person name="Sakayama H."/>
            <person name="Vries J.D."/>
            <person name="Buschmann H."/>
            <person name="Saint-Marcoux D."/>
            <person name="Ullrich K.K."/>
            <person name="Haas F.B."/>
            <person name="Vanderstraeten L."/>
            <person name="Becker D."/>
            <person name="Lang D."/>
            <person name="Vosolsobe S."/>
            <person name="Rombauts S."/>
            <person name="Wilhelmsson P.K.I."/>
            <person name="Janitza P."/>
            <person name="Kern R."/>
            <person name="Heyl A."/>
            <person name="Rumpler F."/>
            <person name="Villalobos L.I.A.C."/>
            <person name="Clay J.M."/>
            <person name="Skokan R."/>
            <person name="Toyoda A."/>
            <person name="Suzuki Y."/>
            <person name="Kagoshima H."/>
            <person name="Schijlen E."/>
            <person name="Tajeshwar N."/>
            <person name="Catarino B."/>
            <person name="Hetherington A.J."/>
            <person name="Saltykova A."/>
            <person name="Bonnot C."/>
            <person name="Breuninger H."/>
            <person name="Symeonidi A."/>
            <person name="Radhakrishnan G.V."/>
            <person name="Van Nieuwerburgh F."/>
            <person name="Deforce D."/>
            <person name="Chang C."/>
            <person name="Karol K.G."/>
            <person name="Hedrich R."/>
            <person name="Ulvskov P."/>
            <person name="Glockner G."/>
            <person name="Delwiche C.F."/>
            <person name="Petrasek J."/>
            <person name="Van de Peer Y."/>
            <person name="Friml J."/>
            <person name="Beilby M."/>
            <person name="Dolan L."/>
            <person name="Kohara Y."/>
            <person name="Sugano S."/>
            <person name="Fujiyama A."/>
            <person name="Delaux P.-M."/>
            <person name="Quint M."/>
            <person name="TheiBen G."/>
            <person name="Hagemann M."/>
            <person name="Harholt J."/>
            <person name="Dunand C."/>
            <person name="Zachgo S."/>
            <person name="Langdale J."/>
            <person name="Maumus F."/>
            <person name="Straeten D.V.D."/>
            <person name="Gould S.B."/>
            <person name="Rensing S.A."/>
        </authorList>
    </citation>
    <scope>NUCLEOTIDE SEQUENCE [LARGE SCALE GENOMIC DNA]</scope>
    <source>
        <strain evidence="2 3">S276</strain>
    </source>
</reference>
<sequence>MARVREFIGRCYDKGVCPEDINLGRVVEDEEGKRFVVEEAVDEVKEQWLKERSVVVIFQGEARKLARSVKEDLIRAYEDGWSARRLFAPKNRTGRVKFEGQNVASYVARAKEIADWLVKQKELKITLGKDGYLVQFRPRLSKQELQDGRFNRIREEKGADNREVAATHAEGLAVREELSKTSVTSRSKVRWGSECSEDERRASHKQASSSSVQSSAASSSKKREEQEVLSRQRWDKRADAIEKNQMETVQRCVIPLLCTKANEVIYFLAITGESGTPVVPSMVVDQSPTPSRILEITRRLYGEHVPVQLIPHSVMASVLCETVQGYSKMYFPLLDARISEEIAGTLAQSGIRWMPMSLIRERNVPELEAIQVLPGISTLVLLNVNEKLLAEENLHSEFLAASLTKEWRASSKTSLSRSSA</sequence>
<dbReference type="EMBL" id="BFEA01000039">
    <property type="protein sequence ID" value="GBG63402.1"/>
    <property type="molecule type" value="Genomic_DNA"/>
</dbReference>
<feature type="region of interest" description="Disordered" evidence="1">
    <location>
        <begin position="189"/>
        <end position="233"/>
    </location>
</feature>
<dbReference type="Gramene" id="GBG63402">
    <property type="protein sequence ID" value="GBG63402"/>
    <property type="gene ID" value="CBR_g38025"/>
</dbReference>
<evidence type="ECO:0000313" key="3">
    <source>
        <dbReference type="Proteomes" id="UP000265515"/>
    </source>
</evidence>
<feature type="compositionally biased region" description="Low complexity" evidence="1">
    <location>
        <begin position="205"/>
        <end position="219"/>
    </location>
</feature>
<comment type="caution">
    <text evidence="2">The sequence shown here is derived from an EMBL/GenBank/DDBJ whole genome shotgun (WGS) entry which is preliminary data.</text>
</comment>